<comment type="catalytic activity">
    <reaction evidence="9 10">
        <text>4 Fe(II)-[cytochrome c] + O2 + 8 H(+)(in) = 4 Fe(III)-[cytochrome c] + 2 H2O + 4 H(+)(out)</text>
        <dbReference type="Rhea" id="RHEA:11436"/>
        <dbReference type="Rhea" id="RHEA-COMP:10350"/>
        <dbReference type="Rhea" id="RHEA-COMP:14399"/>
        <dbReference type="ChEBI" id="CHEBI:15377"/>
        <dbReference type="ChEBI" id="CHEBI:15378"/>
        <dbReference type="ChEBI" id="CHEBI:15379"/>
        <dbReference type="ChEBI" id="CHEBI:29033"/>
        <dbReference type="ChEBI" id="CHEBI:29034"/>
        <dbReference type="EC" id="7.1.1.9"/>
    </reaction>
</comment>
<evidence type="ECO:0000313" key="13">
    <source>
        <dbReference type="Proteomes" id="UP000031488"/>
    </source>
</evidence>
<sequence length="133" mass="14634">MRASIFVFMFSAVFFVIVGVIYGFATDFGELAGFPALLLLGAMSAMIGIYLWLTDRRVGRQPQDNDDAEISDADADYGMFSPWSWWPITCAGAAAVAFYGIAMGWWIFPFGVVIGIVALIGLTYEHDRGDFAH</sequence>
<evidence type="ECO:0000313" key="12">
    <source>
        <dbReference type="EMBL" id="KHS53563.1"/>
    </source>
</evidence>
<evidence type="ECO:0000256" key="9">
    <source>
        <dbReference type="ARBA" id="ARBA00047816"/>
    </source>
</evidence>
<comment type="similarity">
    <text evidence="3 10">Belongs to the cytochrome c oxidase bacterial subunit CtaF family.</text>
</comment>
<dbReference type="GO" id="GO:0005886">
    <property type="term" value="C:plasma membrane"/>
    <property type="evidence" value="ECO:0007669"/>
    <property type="project" value="UniProtKB-SubCell"/>
</dbReference>
<name>A0A0B9A4C4_BRELN</name>
<keyword evidence="8 10" id="KW-0472">Membrane</keyword>
<keyword evidence="7 11" id="KW-1133">Transmembrane helix</keyword>
<evidence type="ECO:0000256" key="1">
    <source>
        <dbReference type="ARBA" id="ARBA00002536"/>
    </source>
</evidence>
<keyword evidence="5 11" id="KW-0812">Transmembrane</keyword>
<dbReference type="GO" id="GO:0004129">
    <property type="term" value="F:cytochrome-c oxidase activity"/>
    <property type="evidence" value="ECO:0007669"/>
    <property type="project" value="UniProtKB-EC"/>
</dbReference>
<dbReference type="EMBL" id="JTJZ01000015">
    <property type="protein sequence ID" value="KHS53563.1"/>
    <property type="molecule type" value="Genomic_DNA"/>
</dbReference>
<comment type="subcellular location">
    <subcellularLocation>
        <location evidence="2">Cell membrane</location>
        <topology evidence="2">Multi-pass membrane protein</topology>
    </subcellularLocation>
</comment>
<dbReference type="STRING" id="1703.BLSMQ_1979"/>
<reference evidence="12 13" key="1">
    <citation type="submission" date="2014-11" db="EMBL/GenBank/DDBJ databases">
        <title>Draft Genome Sequence of Brevibacterium linens AE038-8.</title>
        <authorList>
            <person name="Maizel D."/>
            <person name="Utturkar S.M."/>
            <person name="Brown S.D."/>
            <person name="Ferrero M."/>
            <person name="Rosen B.P."/>
        </authorList>
    </citation>
    <scope>NUCLEOTIDE SEQUENCE [LARGE SCALE GENOMIC DNA]</scope>
    <source>
        <strain evidence="12 13">AE038-8</strain>
    </source>
</reference>
<comment type="subunit">
    <text evidence="10">Associates with subunits I, II and III to form cytochrome c oxidase.</text>
</comment>
<evidence type="ECO:0000256" key="7">
    <source>
        <dbReference type="ARBA" id="ARBA00022989"/>
    </source>
</evidence>
<evidence type="ECO:0000256" key="4">
    <source>
        <dbReference type="ARBA" id="ARBA00022475"/>
    </source>
</evidence>
<dbReference type="EC" id="7.1.1.9" evidence="10"/>
<evidence type="ECO:0000256" key="6">
    <source>
        <dbReference type="ARBA" id="ARBA00022967"/>
    </source>
</evidence>
<evidence type="ECO:0000256" key="11">
    <source>
        <dbReference type="SAM" id="Phobius"/>
    </source>
</evidence>
<evidence type="ECO:0000256" key="8">
    <source>
        <dbReference type="ARBA" id="ARBA00023136"/>
    </source>
</evidence>
<dbReference type="Pfam" id="PF12270">
    <property type="entry name" value="Cyt_c_ox_IV"/>
    <property type="match status" value="1"/>
</dbReference>
<dbReference type="InterPro" id="IPR021050">
    <property type="entry name" value="Cyt_c_oxidase_su4_actinobac"/>
</dbReference>
<feature type="transmembrane region" description="Helical" evidence="11">
    <location>
        <begin position="5"/>
        <end position="25"/>
    </location>
</feature>
<comment type="function">
    <text evidence="1 10">Part of cytochrome c oxidase, its function is unknown.</text>
</comment>
<feature type="transmembrane region" description="Helical" evidence="11">
    <location>
        <begin position="31"/>
        <end position="53"/>
    </location>
</feature>
<evidence type="ECO:0000256" key="3">
    <source>
        <dbReference type="ARBA" id="ARBA00006870"/>
    </source>
</evidence>
<feature type="transmembrane region" description="Helical" evidence="11">
    <location>
        <begin position="107"/>
        <end position="124"/>
    </location>
</feature>
<dbReference type="GO" id="GO:0022900">
    <property type="term" value="P:electron transport chain"/>
    <property type="evidence" value="ECO:0007669"/>
    <property type="project" value="InterPro"/>
</dbReference>
<dbReference type="PIRSF" id="PIRSF017385">
    <property type="entry name" value="CtaF"/>
    <property type="match status" value="1"/>
</dbReference>
<organism evidence="12 13">
    <name type="scientific">Brevibacterium linens</name>
    <dbReference type="NCBI Taxonomy" id="1703"/>
    <lineage>
        <taxon>Bacteria</taxon>
        <taxon>Bacillati</taxon>
        <taxon>Actinomycetota</taxon>
        <taxon>Actinomycetes</taxon>
        <taxon>Micrococcales</taxon>
        <taxon>Brevibacteriaceae</taxon>
        <taxon>Brevibacterium</taxon>
    </lineage>
</organism>
<dbReference type="Proteomes" id="UP000031488">
    <property type="component" value="Unassembled WGS sequence"/>
</dbReference>
<protein>
    <recommendedName>
        <fullName evidence="10">Cytochrome c oxidase polypeptide 4</fullName>
        <ecNumber evidence="10">7.1.1.9</ecNumber>
    </recommendedName>
    <alternativeName>
        <fullName evidence="10">Cytochrome aa3 subunit 4</fullName>
    </alternativeName>
    <alternativeName>
        <fullName evidence="10">Cytochrome c oxidase polypeptide IV</fullName>
    </alternativeName>
</protein>
<keyword evidence="13" id="KW-1185">Reference proteome</keyword>
<evidence type="ECO:0000256" key="5">
    <source>
        <dbReference type="ARBA" id="ARBA00022692"/>
    </source>
</evidence>
<keyword evidence="6 10" id="KW-1278">Translocase</keyword>
<evidence type="ECO:0000256" key="10">
    <source>
        <dbReference type="PIRNR" id="PIRNR017385"/>
    </source>
</evidence>
<keyword evidence="4 10" id="KW-1003">Cell membrane</keyword>
<comment type="caution">
    <text evidence="12">The sequence shown here is derived from an EMBL/GenBank/DDBJ whole genome shotgun (WGS) entry which is preliminary data.</text>
</comment>
<dbReference type="OrthoDB" id="5244617at2"/>
<dbReference type="RefSeq" id="WP_039207701.1">
    <property type="nucleotide sequence ID" value="NZ_JTJZ01000015.1"/>
</dbReference>
<evidence type="ECO:0000256" key="2">
    <source>
        <dbReference type="ARBA" id="ARBA00004651"/>
    </source>
</evidence>
<proteinExistence type="inferred from homology"/>
<accession>A0A0B9A4C4</accession>
<gene>
    <name evidence="12" type="ORF">AE0388_1051</name>
</gene>
<dbReference type="PATRIC" id="fig|1703.6.peg.937"/>
<dbReference type="AlphaFoldDB" id="A0A0B9A4C4"/>